<dbReference type="AlphaFoldDB" id="A0A2T3Y0T6"/>
<dbReference type="InterPro" id="IPR051312">
    <property type="entry name" value="Diverse_Substr_Oxidored"/>
</dbReference>
<dbReference type="Gene3D" id="3.30.465.10">
    <property type="match status" value="2"/>
</dbReference>
<dbReference type="PROSITE" id="PS51387">
    <property type="entry name" value="FAD_PCMH"/>
    <property type="match status" value="1"/>
</dbReference>
<organism evidence="3 4">
    <name type="scientific">Trinickia symbiotica</name>
    <dbReference type="NCBI Taxonomy" id="863227"/>
    <lineage>
        <taxon>Bacteria</taxon>
        <taxon>Pseudomonadati</taxon>
        <taxon>Pseudomonadota</taxon>
        <taxon>Betaproteobacteria</taxon>
        <taxon>Burkholderiales</taxon>
        <taxon>Burkholderiaceae</taxon>
        <taxon>Trinickia</taxon>
    </lineage>
</organism>
<dbReference type="SMART" id="SM01092">
    <property type="entry name" value="CO_deh_flav_C"/>
    <property type="match status" value="1"/>
</dbReference>
<proteinExistence type="predicted"/>
<dbReference type="InterPro" id="IPR036318">
    <property type="entry name" value="FAD-bd_PCMH-like_sf"/>
</dbReference>
<accession>A0A2T3Y0T6</accession>
<keyword evidence="1" id="KW-0274">FAD</keyword>
<dbReference type="Pfam" id="PF00941">
    <property type="entry name" value="FAD_binding_5"/>
    <property type="match status" value="1"/>
</dbReference>
<evidence type="ECO:0000256" key="1">
    <source>
        <dbReference type="ARBA" id="ARBA00022827"/>
    </source>
</evidence>
<dbReference type="SUPFAM" id="SSF55447">
    <property type="entry name" value="CO dehydrogenase flavoprotein C-terminal domain-like"/>
    <property type="match status" value="1"/>
</dbReference>
<name>A0A2T3Y0T6_9BURK</name>
<dbReference type="InterPro" id="IPR016167">
    <property type="entry name" value="FAD-bd_PCMH_sub1"/>
</dbReference>
<dbReference type="RefSeq" id="WP_107148763.1">
    <property type="nucleotide sequence ID" value="NZ_PYUC01000001.1"/>
</dbReference>
<dbReference type="Pfam" id="PF03450">
    <property type="entry name" value="CO_deh_flav_C"/>
    <property type="match status" value="1"/>
</dbReference>
<protein>
    <submittedName>
        <fullName evidence="3">Carbon monoxide dehydrogenase</fullName>
    </submittedName>
</protein>
<feature type="domain" description="FAD-binding PCMH-type" evidence="2">
    <location>
        <begin position="1"/>
        <end position="230"/>
    </location>
</feature>
<dbReference type="PANTHER" id="PTHR42659">
    <property type="entry name" value="XANTHINE DEHYDROGENASE SUBUNIT C-RELATED"/>
    <property type="match status" value="1"/>
</dbReference>
<dbReference type="GO" id="GO:0016491">
    <property type="term" value="F:oxidoreductase activity"/>
    <property type="evidence" value="ECO:0007669"/>
    <property type="project" value="InterPro"/>
</dbReference>
<dbReference type="Proteomes" id="UP000240638">
    <property type="component" value="Unassembled WGS sequence"/>
</dbReference>
<dbReference type="PANTHER" id="PTHR42659:SF9">
    <property type="entry name" value="XANTHINE DEHYDROGENASE FAD-BINDING SUBUNIT XDHB-RELATED"/>
    <property type="match status" value="1"/>
</dbReference>
<dbReference type="EMBL" id="PYUC01000001">
    <property type="protein sequence ID" value="PTB22380.1"/>
    <property type="molecule type" value="Genomic_DNA"/>
</dbReference>
<dbReference type="GO" id="GO:0071949">
    <property type="term" value="F:FAD binding"/>
    <property type="evidence" value="ECO:0007669"/>
    <property type="project" value="InterPro"/>
</dbReference>
<sequence length="335" mass="35279">MNDFGYERGVTVEDCLATIAAKGAAIIAGGTELLNWMRLGIAAPPQLVDIGGIRDLDTIAIESDHLIIGALANLNAIGESSLVATHANTLAQACLQAASPQVRNRATLGGNVLQKTRCAYFRAETPLPWPCNKREPNTGCAARNGVNDRQAIFGWTDECVAVQPSDPAVALACLDAQVEIAGTNGSRSLAMTEFHLTQAEAAALGDAARHETRLADDEMIVAFRIPLHAGSRSAYIKVRERASYEYALVSAAAVIKMSGDVIERVSIALGSVAQRPWRLPAAEGALVGQSLDEKTLASAIDAAMKDARPLAENGFKVKLARNAAVRAILTAAGKS</sequence>
<dbReference type="SUPFAM" id="SSF56176">
    <property type="entry name" value="FAD-binding/transporter-associated domain-like"/>
    <property type="match status" value="1"/>
</dbReference>
<gene>
    <name evidence="3" type="ORF">C9I57_00850</name>
</gene>
<dbReference type="Gene3D" id="3.30.390.50">
    <property type="entry name" value="CO dehydrogenase flavoprotein, C-terminal domain"/>
    <property type="match status" value="1"/>
</dbReference>
<evidence type="ECO:0000259" key="2">
    <source>
        <dbReference type="PROSITE" id="PS51387"/>
    </source>
</evidence>
<dbReference type="InterPro" id="IPR002346">
    <property type="entry name" value="Mopterin_DH_FAD-bd"/>
</dbReference>
<dbReference type="InterPro" id="IPR036683">
    <property type="entry name" value="CO_DH_flav_C_dom_sf"/>
</dbReference>
<evidence type="ECO:0000313" key="4">
    <source>
        <dbReference type="Proteomes" id="UP000240638"/>
    </source>
</evidence>
<dbReference type="Gene3D" id="3.30.43.10">
    <property type="entry name" value="Uridine Diphospho-n-acetylenolpyruvylglucosamine Reductase, domain 2"/>
    <property type="match status" value="1"/>
</dbReference>
<comment type="caution">
    <text evidence="3">The sequence shown here is derived from an EMBL/GenBank/DDBJ whole genome shotgun (WGS) entry which is preliminary data.</text>
</comment>
<dbReference type="InterPro" id="IPR016166">
    <property type="entry name" value="FAD-bd_PCMH"/>
</dbReference>
<dbReference type="InterPro" id="IPR016169">
    <property type="entry name" value="FAD-bd_PCMH_sub2"/>
</dbReference>
<dbReference type="InterPro" id="IPR005107">
    <property type="entry name" value="CO_DH_flav_C"/>
</dbReference>
<reference evidence="3 4" key="1">
    <citation type="submission" date="2018-03" db="EMBL/GenBank/DDBJ databases">
        <title>Whole genome analyses suggest that Burkholderia sensu lato contains two further novel genera in the rhizoxinica-symbiotica group Mycetohabitans gen. nov., and Trinickia gen. nov.: implications for the evolution of diazotrophy and nodulation in the Burkholderiaceae.</title>
        <authorList>
            <person name="Estrada De Los Santos P."/>
            <person name="Palmer M."/>
            <person name="Chavez-Ramirez B."/>
            <person name="Steenkamp E.T."/>
            <person name="Hirsch A.M."/>
            <person name="Manyaka P."/>
            <person name="Maluk M."/>
            <person name="Lafos M."/>
            <person name="Crook M."/>
            <person name="Gross E."/>
            <person name="Simon M.F."/>
            <person name="Bueno Dos Reis Junior F."/>
            <person name="Poole P.S."/>
            <person name="Venter S.N."/>
            <person name="James E.K."/>
        </authorList>
    </citation>
    <scope>NUCLEOTIDE SEQUENCE [LARGE SCALE GENOMIC DNA]</scope>
    <source>
        <strain evidence="3 4">JPY-366</strain>
    </source>
</reference>
<evidence type="ECO:0000313" key="3">
    <source>
        <dbReference type="EMBL" id="PTB22380.1"/>
    </source>
</evidence>
<keyword evidence="1" id="KW-0285">Flavoprotein</keyword>